<sequence>MSTDGWKCKKKDSVNAICANVDYKSHLLELVEVTSLNKDGTSQCELFEDMIDRTEKKFGCKIRYFTTDADGGSKKGRINLGKKRYWLILPSCWAHQFQLILGDYFKVNDMAAAIAEDATGLIAWLNNHGKVRKIFDASQKIISMQNLGRYIILAYLIANLTRWTTHNVAFARLFFLKEPLQLAVYTRRKDIIEAQVGAAVSTEGERLRVDAEKYCALIKDEVFWHGLETVLGDLEPICLGTNINQKDSTRPDQVLLTIAGIFLHFSDHPEPEVKSLMLVRLEKRWKDCDQPVFLAALILNPFEMMTCFGPNANLNQIKCLNMVVLLYRRVMSRPDNTDTAADRKVKEGQVSKAFVQYLSGSGDFRDFNAKEWEEIHESTDPVMVWEALAGSSHITELAQFAIIILQIVANQAGCERTFSRTKIEQSDHRVRLGLDKIEKRTKIRAEIRAEHIDKGLYKPRKPRKNHKSTATLLSVPRYRDLLGDQDYGDPTERGRALVSSVNGEETEEDSEDEETPLLPNRPTAWKSLTLQVLFGGAEPRKRKPEPRAMAEEEILMEELANAAEDEILDDGAVEIDSDDEYRA</sequence>
<comment type="caution">
    <text evidence="2">The sequence shown here is derived from an EMBL/GenBank/DDBJ whole genome shotgun (WGS) entry which is preliminary data.</text>
</comment>
<dbReference type="EMBL" id="JACAZI010000012">
    <property type="protein sequence ID" value="KAF7347001.1"/>
    <property type="molecule type" value="Genomic_DNA"/>
</dbReference>
<name>A0A8H6XV74_9AGAR</name>
<evidence type="ECO:0000313" key="3">
    <source>
        <dbReference type="Proteomes" id="UP000620124"/>
    </source>
</evidence>
<proteinExistence type="predicted"/>
<accession>A0A8H6XV74</accession>
<dbReference type="SUPFAM" id="SSF53098">
    <property type="entry name" value="Ribonuclease H-like"/>
    <property type="match status" value="1"/>
</dbReference>
<organism evidence="2 3">
    <name type="scientific">Mycena venus</name>
    <dbReference type="NCBI Taxonomy" id="2733690"/>
    <lineage>
        <taxon>Eukaryota</taxon>
        <taxon>Fungi</taxon>
        <taxon>Dikarya</taxon>
        <taxon>Basidiomycota</taxon>
        <taxon>Agaricomycotina</taxon>
        <taxon>Agaricomycetes</taxon>
        <taxon>Agaricomycetidae</taxon>
        <taxon>Agaricales</taxon>
        <taxon>Marasmiineae</taxon>
        <taxon>Mycenaceae</taxon>
        <taxon>Mycena</taxon>
    </lineage>
</organism>
<protein>
    <submittedName>
        <fullName evidence="2">DUF659 domain-containing protein</fullName>
    </submittedName>
</protein>
<feature type="compositionally biased region" description="Acidic residues" evidence="1">
    <location>
        <begin position="563"/>
        <end position="583"/>
    </location>
</feature>
<feature type="region of interest" description="Disordered" evidence="1">
    <location>
        <begin position="562"/>
        <end position="583"/>
    </location>
</feature>
<evidence type="ECO:0000256" key="1">
    <source>
        <dbReference type="SAM" id="MobiDB-lite"/>
    </source>
</evidence>
<dbReference type="InterPro" id="IPR012337">
    <property type="entry name" value="RNaseH-like_sf"/>
</dbReference>
<gene>
    <name evidence="2" type="ORF">MVEN_01453100</name>
</gene>
<evidence type="ECO:0000313" key="2">
    <source>
        <dbReference type="EMBL" id="KAF7347001.1"/>
    </source>
</evidence>
<dbReference type="OrthoDB" id="3051252at2759"/>
<feature type="region of interest" description="Disordered" evidence="1">
    <location>
        <begin position="483"/>
        <end position="521"/>
    </location>
</feature>
<reference evidence="2" key="1">
    <citation type="submission" date="2020-05" db="EMBL/GenBank/DDBJ databases">
        <title>Mycena genomes resolve the evolution of fungal bioluminescence.</title>
        <authorList>
            <person name="Tsai I.J."/>
        </authorList>
    </citation>
    <scope>NUCLEOTIDE SEQUENCE</scope>
    <source>
        <strain evidence="2">CCC161011</strain>
    </source>
</reference>
<dbReference type="Proteomes" id="UP000620124">
    <property type="component" value="Unassembled WGS sequence"/>
</dbReference>
<keyword evidence="3" id="KW-1185">Reference proteome</keyword>
<dbReference type="AlphaFoldDB" id="A0A8H6XV74"/>
<feature type="compositionally biased region" description="Acidic residues" evidence="1">
    <location>
        <begin position="504"/>
        <end position="515"/>
    </location>
</feature>